<dbReference type="RefSeq" id="WP_152299405.1">
    <property type="nucleotide sequence ID" value="NZ_CP041166.1"/>
</dbReference>
<dbReference type="InterPro" id="IPR058240">
    <property type="entry name" value="rSAM_sf"/>
</dbReference>
<evidence type="ECO:0000313" key="10">
    <source>
        <dbReference type="EMBL" id="QFR43342.1"/>
    </source>
</evidence>
<keyword evidence="4 8" id="KW-0479">Metal-binding</keyword>
<name>A0AAJ4DMM4_9BACT</name>
<dbReference type="InterPro" id="IPR006638">
    <property type="entry name" value="Elp3/MiaA/NifB-like_rSAM"/>
</dbReference>
<feature type="binding site" evidence="8">
    <location>
        <position position="68"/>
    </location>
    <ligand>
        <name>[4Fe-4S] cluster</name>
        <dbReference type="ChEBI" id="CHEBI:49883"/>
        <label>2</label>
        <note>4Fe-4S-S-AdoMet</note>
    </ligand>
</feature>
<protein>
    <recommendedName>
        <fullName evidence="8">Lipoyl synthase</fullName>
        <ecNumber evidence="8">2.8.1.8</ecNumber>
    </recommendedName>
    <alternativeName>
        <fullName evidence="8">Lip-syn</fullName>
        <shortName evidence="8">LS</shortName>
    </alternativeName>
    <alternativeName>
        <fullName evidence="8">Lipoate synthase</fullName>
    </alternativeName>
    <alternativeName>
        <fullName evidence="8">Lipoic acid synthase</fullName>
    </alternativeName>
    <alternativeName>
        <fullName evidence="8">Sulfur insertion protein LipA</fullName>
    </alternativeName>
</protein>
<dbReference type="Gene3D" id="3.20.20.70">
    <property type="entry name" value="Aldolase class I"/>
    <property type="match status" value="1"/>
</dbReference>
<keyword evidence="1 8" id="KW-0004">4Fe-4S</keyword>
<dbReference type="Proteomes" id="UP000326061">
    <property type="component" value="Chromosome"/>
</dbReference>
<dbReference type="PANTHER" id="PTHR10949">
    <property type="entry name" value="LIPOYL SYNTHASE"/>
    <property type="match status" value="1"/>
</dbReference>
<feature type="binding site" evidence="8">
    <location>
        <position position="273"/>
    </location>
    <ligand>
        <name>[4Fe-4S] cluster</name>
        <dbReference type="ChEBI" id="CHEBI:49883"/>
        <label>1</label>
    </ligand>
</feature>
<keyword evidence="5 8" id="KW-0408">Iron</keyword>
<organism evidence="10 11">
    <name type="scientific">Sulfurimonas xiamenensis</name>
    <dbReference type="NCBI Taxonomy" id="2590021"/>
    <lineage>
        <taxon>Bacteria</taxon>
        <taxon>Pseudomonadati</taxon>
        <taxon>Campylobacterota</taxon>
        <taxon>Epsilonproteobacteria</taxon>
        <taxon>Campylobacterales</taxon>
        <taxon>Sulfurimonadaceae</taxon>
        <taxon>Sulfurimonas</taxon>
    </lineage>
</organism>
<accession>A0AAJ4DMM4</accession>
<evidence type="ECO:0000256" key="5">
    <source>
        <dbReference type="ARBA" id="ARBA00023004"/>
    </source>
</evidence>
<dbReference type="GO" id="GO:0009249">
    <property type="term" value="P:protein lipoylation"/>
    <property type="evidence" value="ECO:0007669"/>
    <property type="project" value="UniProtKB-UniRule"/>
</dbReference>
<feature type="binding site" evidence="8">
    <location>
        <position position="65"/>
    </location>
    <ligand>
        <name>[4Fe-4S] cluster</name>
        <dbReference type="ChEBI" id="CHEBI:49883"/>
        <label>2</label>
        <note>4Fe-4S-S-AdoMet</note>
    </ligand>
</feature>
<evidence type="ECO:0000256" key="7">
    <source>
        <dbReference type="ARBA" id="ARBA00047326"/>
    </source>
</evidence>
<feature type="binding site" evidence="8">
    <location>
        <position position="40"/>
    </location>
    <ligand>
        <name>[4Fe-4S] cluster</name>
        <dbReference type="ChEBI" id="CHEBI:49883"/>
        <label>1</label>
    </ligand>
</feature>
<keyword evidence="6 8" id="KW-0411">Iron-sulfur</keyword>
<dbReference type="KEGG" id="suln:FJR47_05275"/>
<dbReference type="PANTHER" id="PTHR10949:SF0">
    <property type="entry name" value="LIPOYL SYNTHASE, MITOCHONDRIAL"/>
    <property type="match status" value="1"/>
</dbReference>
<feature type="domain" description="Radical SAM core" evidence="9">
    <location>
        <begin position="47"/>
        <end position="262"/>
    </location>
</feature>
<evidence type="ECO:0000256" key="4">
    <source>
        <dbReference type="ARBA" id="ARBA00022723"/>
    </source>
</evidence>
<keyword evidence="11" id="KW-1185">Reference proteome</keyword>
<dbReference type="AlphaFoldDB" id="A0AAJ4DMM4"/>
<evidence type="ECO:0000259" key="9">
    <source>
        <dbReference type="PROSITE" id="PS51918"/>
    </source>
</evidence>
<comment type="cofactor">
    <cofactor evidence="8">
        <name>[4Fe-4S] cluster</name>
        <dbReference type="ChEBI" id="CHEBI:49883"/>
    </cofactor>
    <text evidence="8">Binds 2 [4Fe-4S] clusters per subunit. One cluster is coordinated with 3 cysteines and an exchangeable S-adenosyl-L-methionine.</text>
</comment>
<dbReference type="EC" id="2.8.1.8" evidence="8"/>
<proteinExistence type="inferred from homology"/>
<sequence>MPRAPKPEWLRKKITPSAHKEMITLLGEGDIHTICQEAMCPNISECFGQRVATFMILGVHCTRACSFCAVSRAKPMPPNPLEPENIAQAVSKLGLKHVVITAPTRDDLSDGGAEHFCQTVCSIKALDSSIVVELLISDLQENDSALKQIAMSGAEIIGHNLETVPRLYHVRKGADYNRSLRVLQKLLASNPTCATKSAIMLGLGEKKEEVLQAMKDLLGVGCRYLSIGQYLSPSLKHTSVVEYVEPKRFEFFAKKGFEMGFKHIKSSPYTRSSYMAHEYLERR</sequence>
<dbReference type="GO" id="GO:0051539">
    <property type="term" value="F:4 iron, 4 sulfur cluster binding"/>
    <property type="evidence" value="ECO:0007669"/>
    <property type="project" value="UniProtKB-UniRule"/>
</dbReference>
<dbReference type="NCBIfam" id="NF009544">
    <property type="entry name" value="PRK12928.1"/>
    <property type="match status" value="1"/>
</dbReference>
<dbReference type="HAMAP" id="MF_00206">
    <property type="entry name" value="Lipoyl_synth"/>
    <property type="match status" value="1"/>
</dbReference>
<keyword evidence="3 8" id="KW-0949">S-adenosyl-L-methionine</keyword>
<comment type="pathway">
    <text evidence="8">Protein modification; protein lipoylation via endogenous pathway; protein N(6)-(lipoyl)lysine from octanoyl-[acyl-carrier-protein]: step 2/2.</text>
</comment>
<dbReference type="PROSITE" id="PS51918">
    <property type="entry name" value="RADICAL_SAM"/>
    <property type="match status" value="1"/>
</dbReference>
<evidence type="ECO:0000256" key="6">
    <source>
        <dbReference type="ARBA" id="ARBA00023014"/>
    </source>
</evidence>
<dbReference type="InterPro" id="IPR013785">
    <property type="entry name" value="Aldolase_TIM"/>
</dbReference>
<comment type="subcellular location">
    <subcellularLocation>
        <location evidence="8">Cytoplasm</location>
    </subcellularLocation>
</comment>
<evidence type="ECO:0000313" key="11">
    <source>
        <dbReference type="Proteomes" id="UP000326061"/>
    </source>
</evidence>
<dbReference type="GO" id="GO:0046872">
    <property type="term" value="F:metal ion binding"/>
    <property type="evidence" value="ECO:0007669"/>
    <property type="project" value="UniProtKB-KW"/>
</dbReference>
<dbReference type="EMBL" id="CP041166">
    <property type="protein sequence ID" value="QFR43342.1"/>
    <property type="molecule type" value="Genomic_DNA"/>
</dbReference>
<keyword evidence="8" id="KW-0963">Cytoplasm</keyword>
<gene>
    <name evidence="8 10" type="primary">lipA</name>
    <name evidence="10" type="ORF">FJR47_05275</name>
</gene>
<evidence type="ECO:0000256" key="8">
    <source>
        <dbReference type="HAMAP-Rule" id="MF_00206"/>
    </source>
</evidence>
<comment type="catalytic activity">
    <reaction evidence="7 8">
        <text>[[Fe-S] cluster scaffold protein carrying a second [4Fe-4S](2+) cluster] + N(6)-octanoyl-L-lysyl-[protein] + 2 oxidized [2Fe-2S]-[ferredoxin] + 2 S-adenosyl-L-methionine + 4 H(+) = [[Fe-S] cluster scaffold protein] + N(6)-[(R)-dihydrolipoyl]-L-lysyl-[protein] + 4 Fe(3+) + 2 hydrogen sulfide + 2 5'-deoxyadenosine + 2 L-methionine + 2 reduced [2Fe-2S]-[ferredoxin]</text>
        <dbReference type="Rhea" id="RHEA:16585"/>
        <dbReference type="Rhea" id="RHEA-COMP:9928"/>
        <dbReference type="Rhea" id="RHEA-COMP:10000"/>
        <dbReference type="Rhea" id="RHEA-COMP:10001"/>
        <dbReference type="Rhea" id="RHEA-COMP:10475"/>
        <dbReference type="Rhea" id="RHEA-COMP:14568"/>
        <dbReference type="Rhea" id="RHEA-COMP:14569"/>
        <dbReference type="ChEBI" id="CHEBI:15378"/>
        <dbReference type="ChEBI" id="CHEBI:17319"/>
        <dbReference type="ChEBI" id="CHEBI:29034"/>
        <dbReference type="ChEBI" id="CHEBI:29919"/>
        <dbReference type="ChEBI" id="CHEBI:33722"/>
        <dbReference type="ChEBI" id="CHEBI:33737"/>
        <dbReference type="ChEBI" id="CHEBI:33738"/>
        <dbReference type="ChEBI" id="CHEBI:57844"/>
        <dbReference type="ChEBI" id="CHEBI:59789"/>
        <dbReference type="ChEBI" id="CHEBI:78809"/>
        <dbReference type="ChEBI" id="CHEBI:83100"/>
        <dbReference type="EC" id="2.8.1.8"/>
    </reaction>
</comment>
<dbReference type="InterPro" id="IPR007197">
    <property type="entry name" value="rSAM"/>
</dbReference>
<dbReference type="SFLD" id="SFLDS00029">
    <property type="entry name" value="Radical_SAM"/>
    <property type="match status" value="1"/>
</dbReference>
<dbReference type="NCBIfam" id="NF004019">
    <property type="entry name" value="PRK05481.1"/>
    <property type="match status" value="1"/>
</dbReference>
<evidence type="ECO:0000256" key="3">
    <source>
        <dbReference type="ARBA" id="ARBA00022691"/>
    </source>
</evidence>
<dbReference type="InterPro" id="IPR003698">
    <property type="entry name" value="Lipoyl_synth"/>
</dbReference>
<evidence type="ECO:0000256" key="1">
    <source>
        <dbReference type="ARBA" id="ARBA00022485"/>
    </source>
</evidence>
<dbReference type="SMART" id="SM00729">
    <property type="entry name" value="Elp3"/>
    <property type="match status" value="1"/>
</dbReference>
<keyword evidence="2 8" id="KW-0808">Transferase</keyword>
<reference evidence="11" key="1">
    <citation type="submission" date="2019-06" db="EMBL/GenBank/DDBJ databases">
        <title>Sulfurimonas gotlandica sp. nov., a chemoautotrophic and psychrotolerant epsilonproteobacterium isolated from a pelagic redoxcline, and an emended description of the genus Sulfurimonas.</title>
        <authorList>
            <person name="Wang S."/>
            <person name="Jiang L."/>
            <person name="Shao Z."/>
        </authorList>
    </citation>
    <scope>NUCLEOTIDE SEQUENCE [LARGE SCALE GENOMIC DNA]</scope>
    <source>
        <strain evidence="11">1-1N</strain>
    </source>
</reference>
<feature type="binding site" evidence="8">
    <location>
        <position position="46"/>
    </location>
    <ligand>
        <name>[4Fe-4S] cluster</name>
        <dbReference type="ChEBI" id="CHEBI:49883"/>
        <label>1</label>
    </ligand>
</feature>
<dbReference type="GO" id="GO:0005737">
    <property type="term" value="C:cytoplasm"/>
    <property type="evidence" value="ECO:0007669"/>
    <property type="project" value="UniProtKB-SubCell"/>
</dbReference>
<evidence type="ECO:0000256" key="2">
    <source>
        <dbReference type="ARBA" id="ARBA00022679"/>
    </source>
</evidence>
<feature type="binding site" evidence="8">
    <location>
        <position position="35"/>
    </location>
    <ligand>
        <name>[4Fe-4S] cluster</name>
        <dbReference type="ChEBI" id="CHEBI:49883"/>
        <label>1</label>
    </ligand>
</feature>
<dbReference type="SUPFAM" id="SSF102114">
    <property type="entry name" value="Radical SAM enzymes"/>
    <property type="match status" value="1"/>
</dbReference>
<dbReference type="NCBIfam" id="TIGR00510">
    <property type="entry name" value="lipA"/>
    <property type="match status" value="1"/>
</dbReference>
<comment type="similarity">
    <text evidence="8">Belongs to the radical SAM superfamily. Lipoyl synthase family.</text>
</comment>
<dbReference type="GO" id="GO:0016992">
    <property type="term" value="F:lipoate synthase activity"/>
    <property type="evidence" value="ECO:0007669"/>
    <property type="project" value="UniProtKB-UniRule"/>
</dbReference>
<comment type="function">
    <text evidence="8">Catalyzes the radical-mediated insertion of two sulfur atoms into the C-6 and C-8 positions of the octanoyl moiety bound to the lipoyl domains of lipoate-dependent enzymes, thereby converting the octanoylated domains into lipoylated derivatives.</text>
</comment>
<dbReference type="Pfam" id="PF04055">
    <property type="entry name" value="Radical_SAM"/>
    <property type="match status" value="1"/>
</dbReference>
<feature type="binding site" evidence="8">
    <location>
        <position position="61"/>
    </location>
    <ligand>
        <name>[4Fe-4S] cluster</name>
        <dbReference type="ChEBI" id="CHEBI:49883"/>
        <label>2</label>
        <note>4Fe-4S-S-AdoMet</note>
    </ligand>
</feature>